<dbReference type="InterPro" id="IPR006094">
    <property type="entry name" value="Oxid_FAD_bind_N"/>
</dbReference>
<evidence type="ECO:0000256" key="3">
    <source>
        <dbReference type="ARBA" id="ARBA00022630"/>
    </source>
</evidence>
<dbReference type="Proteomes" id="UP001464891">
    <property type="component" value="Unassembled WGS sequence"/>
</dbReference>
<dbReference type="InterPro" id="IPR036318">
    <property type="entry name" value="FAD-bd_PCMH-like_sf"/>
</dbReference>
<evidence type="ECO:0000256" key="5">
    <source>
        <dbReference type="ARBA" id="ARBA00023002"/>
    </source>
</evidence>
<protein>
    <submittedName>
        <fullName evidence="8">FAD-binding protein</fullName>
    </submittedName>
</protein>
<dbReference type="PANTHER" id="PTHR13878:SF53">
    <property type="entry name" value="CYTOKININ DEHYDROGENASE 6"/>
    <property type="match status" value="1"/>
</dbReference>
<keyword evidence="5" id="KW-0560">Oxidoreductase</keyword>
<keyword evidence="3" id="KW-0285">Flavoprotein</keyword>
<organism evidence="8 9">
    <name type="scientific">Trichocoleus desertorum GB2-A4</name>
    <dbReference type="NCBI Taxonomy" id="2933944"/>
    <lineage>
        <taxon>Bacteria</taxon>
        <taxon>Bacillati</taxon>
        <taxon>Cyanobacteriota</taxon>
        <taxon>Cyanophyceae</taxon>
        <taxon>Leptolyngbyales</taxon>
        <taxon>Trichocoleusaceae</taxon>
        <taxon>Trichocoleus</taxon>
    </lineage>
</organism>
<evidence type="ECO:0000256" key="1">
    <source>
        <dbReference type="ARBA" id="ARBA00001974"/>
    </source>
</evidence>
<evidence type="ECO:0000313" key="9">
    <source>
        <dbReference type="Proteomes" id="UP001464891"/>
    </source>
</evidence>
<dbReference type="PANTHER" id="PTHR13878">
    <property type="entry name" value="GULONOLACTONE OXIDASE"/>
    <property type="match status" value="1"/>
</dbReference>
<feature type="transmembrane region" description="Helical" evidence="6">
    <location>
        <begin position="485"/>
        <end position="504"/>
    </location>
</feature>
<comment type="caution">
    <text evidence="8">The sequence shown here is derived from an EMBL/GenBank/DDBJ whole genome shotgun (WGS) entry which is preliminary data.</text>
</comment>
<dbReference type="InterPro" id="IPR016170">
    <property type="entry name" value="Cytok_DH_C_sf"/>
</dbReference>
<dbReference type="Gene3D" id="3.30.43.10">
    <property type="entry name" value="Uridine Diphospho-n-acetylenolpyruvylglucosamine Reductase, domain 2"/>
    <property type="match status" value="2"/>
</dbReference>
<dbReference type="InterPro" id="IPR016166">
    <property type="entry name" value="FAD-bd_PCMH"/>
</dbReference>
<dbReference type="Pfam" id="PF09265">
    <property type="entry name" value="Cytokin-bind"/>
    <property type="match status" value="1"/>
</dbReference>
<dbReference type="InterPro" id="IPR016169">
    <property type="entry name" value="FAD-bd_PCMH_sub2"/>
</dbReference>
<gene>
    <name evidence="8" type="ORF">NC998_23985</name>
</gene>
<evidence type="ECO:0000259" key="7">
    <source>
        <dbReference type="PROSITE" id="PS51387"/>
    </source>
</evidence>
<comment type="similarity">
    <text evidence="2">Belongs to the oxygen-dependent FAD-linked oxidoreductase family.</text>
</comment>
<dbReference type="PROSITE" id="PS51387">
    <property type="entry name" value="FAD_PCMH"/>
    <property type="match status" value="1"/>
</dbReference>
<keyword evidence="6" id="KW-1133">Transmembrane helix</keyword>
<evidence type="ECO:0000256" key="4">
    <source>
        <dbReference type="ARBA" id="ARBA00022827"/>
    </source>
</evidence>
<dbReference type="Pfam" id="PF01565">
    <property type="entry name" value="FAD_binding_4"/>
    <property type="match status" value="1"/>
</dbReference>
<dbReference type="Gene3D" id="3.30.465.10">
    <property type="match status" value="1"/>
</dbReference>
<keyword evidence="6" id="KW-0812">Transmembrane</keyword>
<evidence type="ECO:0000256" key="6">
    <source>
        <dbReference type="SAM" id="Phobius"/>
    </source>
</evidence>
<dbReference type="InterPro" id="IPR016167">
    <property type="entry name" value="FAD-bd_PCMH_sub1"/>
</dbReference>
<dbReference type="InterPro" id="IPR016164">
    <property type="entry name" value="FAD-linked_Oxase-like_C"/>
</dbReference>
<dbReference type="RefSeq" id="WP_199299309.1">
    <property type="nucleotide sequence ID" value="NZ_JAMPKM010000021.1"/>
</dbReference>
<proteinExistence type="inferred from homology"/>
<name>A0ABV0JEF8_9CYAN</name>
<dbReference type="InterPro" id="IPR015345">
    <property type="entry name" value="Cytokinin_DH_FAD/cytokin-bd"/>
</dbReference>
<dbReference type="InterPro" id="IPR006093">
    <property type="entry name" value="Oxy_OxRdtase_FAD_BS"/>
</dbReference>
<accession>A0ABV0JEF8</accession>
<keyword evidence="6" id="KW-0472">Membrane</keyword>
<evidence type="ECO:0000256" key="2">
    <source>
        <dbReference type="ARBA" id="ARBA00005466"/>
    </source>
</evidence>
<keyword evidence="4" id="KW-0274">FAD</keyword>
<evidence type="ECO:0000313" key="8">
    <source>
        <dbReference type="EMBL" id="MEP0820168.1"/>
    </source>
</evidence>
<comment type="cofactor">
    <cofactor evidence="1">
        <name>FAD</name>
        <dbReference type="ChEBI" id="CHEBI:57692"/>
    </cofactor>
</comment>
<dbReference type="InterPro" id="IPR050432">
    <property type="entry name" value="FAD-linked_Oxidoreductases_BP"/>
</dbReference>
<dbReference type="SUPFAM" id="SSF56176">
    <property type="entry name" value="FAD-binding/transporter-associated domain-like"/>
    <property type="match status" value="1"/>
</dbReference>
<dbReference type="EMBL" id="JAMPKM010000021">
    <property type="protein sequence ID" value="MEP0820168.1"/>
    <property type="molecule type" value="Genomic_DNA"/>
</dbReference>
<keyword evidence="9" id="KW-1185">Reference proteome</keyword>
<dbReference type="PROSITE" id="PS00862">
    <property type="entry name" value="OX2_COVAL_FAD"/>
    <property type="match status" value="1"/>
</dbReference>
<dbReference type="SUPFAM" id="SSF55103">
    <property type="entry name" value="FAD-linked oxidases, C-terminal domain"/>
    <property type="match status" value="1"/>
</dbReference>
<dbReference type="Gene3D" id="3.40.462.10">
    <property type="entry name" value="FAD-linked oxidases, C-terminal domain"/>
    <property type="match status" value="1"/>
</dbReference>
<sequence length="512" mass="56987">MLAEFSQDFGNVFHKKPQVVVRPHSVDDVVKTVRYAHQQGLIISPRATGHSLSGQSLSQNGIVLDMRSLNQIHKIHKDALYFKADAGVSWGQVVNACTPDGLVPPVLTNYFNVTLGGTHAAAGVGASSFRNGTQASNCLGLEVVTAEGEIVWCSPEENSELFHHVLCGFGQFGIITQVQHKLRRYPPLTRTYLLFYDDLDALLHDKKALVLEKRVDHLVSLPIPCVQGVSRATGIMQPLIQWFYTLQITIEMSAEDAVDDREVLAGLNFYRHIHTENLDFEQFIAPTIQVETAANLAHPWTDVFLPASTAKNYIETALQKLPSFLDVSRTPMGCFCLVNRDNRTPMFALPDEELLIGFGVYPTIPRSQLQPVLAELSKLSDLSFEMGGKRYLTGLVNFETQQWQRQFGDYWPTIHEMKKKYDPQGVLNPGFFQKEWIAEPLISQEPQTIPQTISEDLTSEFPIQTQPLEEAASKPMVGAATSTKLSSLQAIALAMLALLFLLFFNESLVGSA</sequence>
<reference evidence="8 9" key="1">
    <citation type="submission" date="2022-04" db="EMBL/GenBank/DDBJ databases">
        <title>Positive selection, recombination, and allopatry shape intraspecific diversity of widespread and dominant cyanobacteria.</title>
        <authorList>
            <person name="Wei J."/>
            <person name="Shu W."/>
            <person name="Hu C."/>
        </authorList>
    </citation>
    <scope>NUCLEOTIDE SEQUENCE [LARGE SCALE GENOMIC DNA]</scope>
    <source>
        <strain evidence="8 9">GB2-A4</strain>
    </source>
</reference>
<feature type="domain" description="FAD-binding PCMH-type" evidence="7">
    <location>
        <begin position="13"/>
        <end position="185"/>
    </location>
</feature>